<comment type="caution">
    <text evidence="2">The sequence shown here is derived from an EMBL/GenBank/DDBJ whole genome shotgun (WGS) entry which is preliminary data.</text>
</comment>
<feature type="region of interest" description="Disordered" evidence="1">
    <location>
        <begin position="383"/>
        <end position="439"/>
    </location>
</feature>
<sequence>MKIGIDRGETIKERNQCRLEEKSLGFGQVRSGVSFLVPGLDGWSGRRRNLKGAENGEWLNCEKRVWRRRGSEEDEAGRRLQEVQTQTPRSGFTDPRRKKVPELTRGNISGTPNQMFDLKTIKTALKKLNYLIPAELTNILRDQMIDIQTFETLWTRLSPRTVEEVCSLPTFAGLDYEDPKKFITECKNILANSNPAHWRDQIVAQFRLEPARWWSYEAPYAPSLLPNEAPDEILRNHTGRRRASRRLHHKKRLLATRIAPHMTKADFNGFCRIWLRDGHHLLEEPRHAANNVVPPAPFVGEPATRYHERLHQPRDQQPVEHQTLDEPPGVPPQEAGGPRQAQDVHRDRCIHLLLECERGEATTAAVRPEDVPTELIDQKRDGDLETPNAVQHPQQEPPQPCHLVDHHVPFAGGPNQGHHQRPQHPPDPVPERAQWPADRQAPGAAYLDENDAANDMTAGDAAEEFPSQKTGDMLHSQELIEDRAPDLQTDRDDEHAGQVDIEPIGDRESYQRTQPPFKRERGEMTIVAPPQGDAPAVSAERSGKKLDDDLQLPPAETTESPSCDLDATSPSKLSTAASTTTTTIRPSISTVSTTTPNTRTSTSAPTAAATTGLSCSTTSTTTRRTYCSLQPKTPGPTSTVVSTPTTTTEHQVDFRIGYAYLVETEDGRSKPLRPPPEAG</sequence>
<accession>A0A8J6HGD1</accession>
<organism evidence="2 3">
    <name type="scientific">Tenebrio molitor</name>
    <name type="common">Yellow mealworm beetle</name>
    <dbReference type="NCBI Taxonomy" id="7067"/>
    <lineage>
        <taxon>Eukaryota</taxon>
        <taxon>Metazoa</taxon>
        <taxon>Ecdysozoa</taxon>
        <taxon>Arthropoda</taxon>
        <taxon>Hexapoda</taxon>
        <taxon>Insecta</taxon>
        <taxon>Pterygota</taxon>
        <taxon>Neoptera</taxon>
        <taxon>Endopterygota</taxon>
        <taxon>Coleoptera</taxon>
        <taxon>Polyphaga</taxon>
        <taxon>Cucujiformia</taxon>
        <taxon>Tenebrionidae</taxon>
        <taxon>Tenebrio</taxon>
    </lineage>
</organism>
<feature type="region of interest" description="Disordered" evidence="1">
    <location>
        <begin position="312"/>
        <end position="344"/>
    </location>
</feature>
<gene>
    <name evidence="2" type="ORF">GEV33_009652</name>
</gene>
<protein>
    <submittedName>
        <fullName evidence="2">Uncharacterized protein</fullName>
    </submittedName>
</protein>
<dbReference type="EMBL" id="JABDTM020025561">
    <property type="protein sequence ID" value="KAH0813138.1"/>
    <property type="molecule type" value="Genomic_DNA"/>
</dbReference>
<proteinExistence type="predicted"/>
<feature type="compositionally biased region" description="Low complexity" evidence="1">
    <location>
        <begin position="635"/>
        <end position="648"/>
    </location>
</feature>
<evidence type="ECO:0000313" key="3">
    <source>
        <dbReference type="Proteomes" id="UP000719412"/>
    </source>
</evidence>
<evidence type="ECO:0000313" key="2">
    <source>
        <dbReference type="EMBL" id="KAH0813138.1"/>
    </source>
</evidence>
<keyword evidence="3" id="KW-1185">Reference proteome</keyword>
<feature type="region of interest" description="Disordered" evidence="1">
    <location>
        <begin position="528"/>
        <end position="648"/>
    </location>
</feature>
<dbReference type="AlphaFoldDB" id="A0A8J6HGD1"/>
<evidence type="ECO:0000256" key="1">
    <source>
        <dbReference type="SAM" id="MobiDB-lite"/>
    </source>
</evidence>
<feature type="region of interest" description="Disordered" evidence="1">
    <location>
        <begin position="70"/>
        <end position="98"/>
    </location>
</feature>
<name>A0A8J6HGD1_TENMO</name>
<reference evidence="2" key="1">
    <citation type="journal article" date="2020" name="J Insects Food Feed">
        <title>The yellow mealworm (Tenebrio molitor) genome: a resource for the emerging insects as food and feed industry.</title>
        <authorList>
            <person name="Eriksson T."/>
            <person name="Andere A."/>
            <person name="Kelstrup H."/>
            <person name="Emery V."/>
            <person name="Picard C."/>
        </authorList>
    </citation>
    <scope>NUCLEOTIDE SEQUENCE</scope>
    <source>
        <strain evidence="2">Stoneville</strain>
        <tissue evidence="2">Whole head</tissue>
    </source>
</reference>
<feature type="compositionally biased region" description="Low complexity" evidence="1">
    <location>
        <begin position="567"/>
        <end position="625"/>
    </location>
</feature>
<dbReference type="Proteomes" id="UP000719412">
    <property type="component" value="Unassembled WGS sequence"/>
</dbReference>
<feature type="compositionally biased region" description="Basic and acidic residues" evidence="1">
    <location>
        <begin position="312"/>
        <end position="324"/>
    </location>
</feature>
<reference evidence="2" key="2">
    <citation type="submission" date="2021-08" db="EMBL/GenBank/DDBJ databases">
        <authorList>
            <person name="Eriksson T."/>
        </authorList>
    </citation>
    <scope>NUCLEOTIDE SEQUENCE</scope>
    <source>
        <strain evidence="2">Stoneville</strain>
        <tissue evidence="2">Whole head</tissue>
    </source>
</reference>